<protein>
    <submittedName>
        <fullName evidence="1">Protein translocase subunit SecDF</fullName>
    </submittedName>
</protein>
<sequence>MQNKGAIRLLTILVAFICLYQLNFTRKAKQVENDAKEYAKGDVTKERFYLDSISGQPVLNLGVKKFTYKEVKEQEINLGLDLKGGMNVTLEVSVPEIVKSLSNNSKNKDFVAAMNKAIEDQKDSQDDFVTLFGRAFEEVAPGKKLAPIFSTMELRDKVKFNDTNASVLKVIDEETDAAISNSFNILRSRIDRFGVAQPNIQQLQTKGRILVELPGIKDPERVRKLLQGTAKLEFWETYSNPEVAPVLGQLNQRLYEYNEAQAPNKEAKAEEKKDDKEAGLVDELQNDSTQTEMDMMKRAPLFRILNPMISQTGQAYPGPVVGMAHVKDTAKINKILAMPEIKSMIPSTMKLSWGAQPTQKGGSVYQMYALKATNRDGQAPLTGDVIIDARQDFGQNQASSEVSMTMNAEGSKAWARLTRENINKSIAIVLDGYVQSAPNVQNAITGGRSQITGNFSIEEAKDLANMLKSGKLPAPAHIVQEEMVGPTLGKESIQAGFYSFAIAFVLILVYMLFFYSTGAGLVADIALIANLFFVIGILACFKAVLTLPGIAGIVLTIGMSVDANVLIYERIQEELRSGKGLRLAVTDGYNNALSAIIDGQVTTLLTGIVLFYFGSGPIKGFATTLIIGIVTSLWCGIYITRLVIERRLEKGKDLKFVTSMTENWLTKTKIKFIGKRKVAYIISTILLLISIVSLATKGLNYSIDFQGGRTYVVRFDQPVKVEDVAKSLTKGFEGTPEVKTFGEDNQVRITTDFRINEDGINVDDQIESVLYDGCKSFFKNTPSKDHFLKMDRVSSQKVGPTISDDIKKDALISIFFSLVIIFLYILLRFSEWQYGVGAVAALAHDSLIVLGFFSLFDGILPFSLDIDQSFIAAILTVVGYSINDTVVVFDRLREYIGLHPKRNREEVIDSALSSTLRRTFSTSLSTFVVLLAIFLFGGTSIKGFTLALLIGVIVGTYSSIFIATPIAYDTRKKAMSSKK</sequence>
<reference evidence="1" key="1">
    <citation type="submission" date="2021-08" db="EMBL/GenBank/DDBJ databases">
        <title>Novel anaerobic bacterium isolated from sea squirt in East Sea, Republic of Korea.</title>
        <authorList>
            <person name="Nguyen T.H."/>
            <person name="Li Z."/>
            <person name="Lee Y.-J."/>
            <person name="Ko J."/>
            <person name="Kim S.-G."/>
        </authorList>
    </citation>
    <scope>NUCLEOTIDE SEQUENCE</scope>
    <source>
        <strain evidence="1">KCTC 25031</strain>
    </source>
</reference>
<evidence type="ECO:0000313" key="1">
    <source>
        <dbReference type="EMBL" id="QZE14298.1"/>
    </source>
</evidence>
<dbReference type="Proteomes" id="UP000826212">
    <property type="component" value="Chromosome"/>
</dbReference>
<name>A0AC61NFD3_9BACT</name>
<gene>
    <name evidence="1" type="primary">secDF</name>
    <name evidence="1" type="ORF">K4L44_17585</name>
</gene>
<accession>A0AC61NFD3</accession>
<keyword evidence="2" id="KW-1185">Reference proteome</keyword>
<dbReference type="EMBL" id="CP081303">
    <property type="protein sequence ID" value="QZE14298.1"/>
    <property type="molecule type" value="Genomic_DNA"/>
</dbReference>
<organism evidence="1 2">
    <name type="scientific">Halosquirtibacter laminarini</name>
    <dbReference type="NCBI Taxonomy" id="3374600"/>
    <lineage>
        <taxon>Bacteria</taxon>
        <taxon>Pseudomonadati</taxon>
        <taxon>Bacteroidota</taxon>
        <taxon>Bacteroidia</taxon>
        <taxon>Marinilabiliales</taxon>
        <taxon>Prolixibacteraceae</taxon>
        <taxon>Halosquirtibacter</taxon>
    </lineage>
</organism>
<evidence type="ECO:0000313" key="2">
    <source>
        <dbReference type="Proteomes" id="UP000826212"/>
    </source>
</evidence>
<proteinExistence type="predicted"/>